<evidence type="ECO:0000256" key="13">
    <source>
        <dbReference type="PIRSR" id="PIRSR639383-3"/>
    </source>
</evidence>
<dbReference type="InterPro" id="IPR036526">
    <property type="entry name" value="C-N_Hydrolase_sf"/>
</dbReference>
<dbReference type="CDD" id="cd01275">
    <property type="entry name" value="FHIT"/>
    <property type="match status" value="1"/>
</dbReference>
<evidence type="ECO:0000256" key="1">
    <source>
        <dbReference type="ARBA" id="ARBA00001936"/>
    </source>
</evidence>
<dbReference type="Pfam" id="PF01230">
    <property type="entry name" value="HIT"/>
    <property type="match status" value="1"/>
</dbReference>
<dbReference type="EMBL" id="CADEBD010000293">
    <property type="protein sequence ID" value="CAB3233801.1"/>
    <property type="molecule type" value="Genomic_DNA"/>
</dbReference>
<feature type="site" description="Important for induction of apoptosis" evidence="13">
    <location>
        <position position="459"/>
    </location>
</feature>
<comment type="catalytic activity">
    <reaction evidence="7">
        <text>P(1),P(3)-bis(5'-adenosyl) triphosphate + H2O = AMP + ADP + 2 H(+)</text>
        <dbReference type="Rhea" id="RHEA:13893"/>
        <dbReference type="ChEBI" id="CHEBI:15377"/>
        <dbReference type="ChEBI" id="CHEBI:15378"/>
        <dbReference type="ChEBI" id="CHEBI:58529"/>
        <dbReference type="ChEBI" id="CHEBI:456215"/>
        <dbReference type="ChEBI" id="CHEBI:456216"/>
        <dbReference type="EC" id="3.6.1.29"/>
    </reaction>
</comment>
<evidence type="ECO:0000259" key="17">
    <source>
        <dbReference type="PROSITE" id="PS51084"/>
    </source>
</evidence>
<evidence type="ECO:0000313" key="19">
    <source>
        <dbReference type="Proteomes" id="UP000494256"/>
    </source>
</evidence>
<feature type="domain" description="HIT" evidence="17">
    <location>
        <begin position="378"/>
        <end position="454"/>
    </location>
</feature>
<dbReference type="GO" id="GO:0006139">
    <property type="term" value="P:nucleobase-containing compound metabolic process"/>
    <property type="evidence" value="ECO:0007669"/>
    <property type="project" value="TreeGrafter"/>
</dbReference>
<feature type="binding site" evidence="12">
    <location>
        <begin position="434"/>
        <end position="437"/>
    </location>
    <ligand>
        <name>substrate</name>
    </ligand>
</feature>
<evidence type="ECO:0000259" key="16">
    <source>
        <dbReference type="PROSITE" id="PS50263"/>
    </source>
</evidence>
<dbReference type="Pfam" id="PF00795">
    <property type="entry name" value="CN_hydrolase"/>
    <property type="match status" value="1"/>
</dbReference>
<evidence type="ECO:0000256" key="7">
    <source>
        <dbReference type="ARBA" id="ARBA00047780"/>
    </source>
</evidence>
<comment type="similarity">
    <text evidence="9">In the N-terminal section; belongs to the UPF0012 family.</text>
</comment>
<dbReference type="GO" id="GO:0016811">
    <property type="term" value="F:hydrolase activity, acting on carbon-nitrogen (but not peptide) bonds, in linear amides"/>
    <property type="evidence" value="ECO:0007669"/>
    <property type="project" value="InterPro"/>
</dbReference>
<feature type="binding site" evidence="12">
    <location>
        <position position="371"/>
    </location>
    <ligand>
        <name>substrate</name>
    </ligand>
</feature>
<dbReference type="InterPro" id="IPR003010">
    <property type="entry name" value="C-N_Hydrolase"/>
</dbReference>
<proteinExistence type="inferred from homology"/>
<dbReference type="PROSITE" id="PS51084">
    <property type="entry name" value="HIT_2"/>
    <property type="match status" value="1"/>
</dbReference>
<feature type="active site" description="Tele-AMP-histidine intermediate" evidence="11">
    <location>
        <position position="441"/>
    </location>
</feature>
<dbReference type="Proteomes" id="UP000494256">
    <property type="component" value="Unassembled WGS sequence"/>
</dbReference>
<dbReference type="Gene3D" id="3.30.428.10">
    <property type="entry name" value="HIT-like"/>
    <property type="match status" value="1"/>
</dbReference>
<feature type="binding site" evidence="12">
    <location>
        <position position="443"/>
    </location>
    <ligand>
        <name>substrate</name>
    </ligand>
</feature>
<dbReference type="EC" id="3.6.1.29" evidence="3"/>
<dbReference type="CDD" id="cd07572">
    <property type="entry name" value="nit"/>
    <property type="match status" value="1"/>
</dbReference>
<dbReference type="PANTHER" id="PTHR23088">
    <property type="entry name" value="NITRILASE-RELATED"/>
    <property type="match status" value="1"/>
</dbReference>
<evidence type="ECO:0000313" key="18">
    <source>
        <dbReference type="EMBL" id="CAB3233801.1"/>
    </source>
</evidence>
<sequence>MRNWSLNLLSKISRIQVIRQAYKSTMSSTKRIAVCQMTSGADKQANLNVVSKIISDAAKENVEMLFFPEACDFICENKQDVFNNAEPIKGGFTVGKYRELAATHKVWLSMGGIHEKDEKNPSKTYNTHLIIDNNGAIVQTYRKLHLFDVEIPEKNVRMKESDVSMSGNHIVSPVDTPVGKLGLAICYDLRFPELSTSLSIMKAEILSYPSAFTQVTGEAHWHVLLRARAIENQCYVIAAAQSGAHNAKRKSYGHALCVDPWGRILVDCELQSPCYKVAEISREKLTDVRRNMPVFQHRRPDVYSLYTLSLRKDLLPEHEDASSSPVTKEVQSAPPEVEQGCSNEPTNEFGHVRIRESCIFYKSKLSYAFVNLSRCVIPGHVLIAPIRRAERNSDLTEDEAQDFYKTIRLVQRLMESVHRANSCTVTIQDGPDAGQTVKHLHCHIMPRKKGDFIENDLIYLELAKHDQFKSGHPSKPARTREEMESEAALLKKEMEILLEKEKKWSV</sequence>
<dbReference type="FunFam" id="3.30.428.10:FF:000011">
    <property type="entry name" value="Fragile histidine triad"/>
    <property type="match status" value="1"/>
</dbReference>
<dbReference type="GO" id="GO:0047710">
    <property type="term" value="F:bis(5'-adenosyl)-triphosphatase activity"/>
    <property type="evidence" value="ECO:0007669"/>
    <property type="project" value="UniProtKB-EC"/>
</dbReference>
<evidence type="ECO:0000256" key="8">
    <source>
        <dbReference type="ARBA" id="ARBA00057461"/>
    </source>
</evidence>
<keyword evidence="5" id="KW-0378">Hydrolase</keyword>
<comment type="caution">
    <text evidence="18">The sequence shown here is derived from an EMBL/GenBank/DDBJ whole genome shotgun (WGS) entry which is preliminary data.</text>
</comment>
<evidence type="ECO:0000256" key="4">
    <source>
        <dbReference type="ARBA" id="ARBA00022741"/>
    </source>
</evidence>
<dbReference type="InterPro" id="IPR039383">
    <property type="entry name" value="FHIT"/>
</dbReference>
<keyword evidence="4" id="KW-0547">Nucleotide-binding</keyword>
<feature type="short sequence motif" description="Histidine triad motif" evidence="14">
    <location>
        <begin position="439"/>
        <end position="443"/>
    </location>
</feature>
<evidence type="ECO:0000256" key="6">
    <source>
        <dbReference type="ARBA" id="ARBA00023268"/>
    </source>
</evidence>
<evidence type="ECO:0000256" key="5">
    <source>
        <dbReference type="ARBA" id="ARBA00022801"/>
    </source>
</evidence>
<dbReference type="AlphaFoldDB" id="A0A8S0ZMA9"/>
<evidence type="ECO:0000256" key="14">
    <source>
        <dbReference type="PROSITE-ProRule" id="PRU00464"/>
    </source>
</evidence>
<dbReference type="OrthoDB" id="440385at2759"/>
<dbReference type="Gene3D" id="3.60.110.10">
    <property type="entry name" value="Carbon-nitrogen hydrolase"/>
    <property type="match status" value="1"/>
</dbReference>
<dbReference type="InterPro" id="IPR045254">
    <property type="entry name" value="Nit1/2_C-N_Hydrolase"/>
</dbReference>
<accession>A0A8S0ZMA9</accession>
<comment type="cofactor">
    <cofactor evidence="1">
        <name>Mn(2+)</name>
        <dbReference type="ChEBI" id="CHEBI:29035"/>
    </cofactor>
</comment>
<evidence type="ECO:0000256" key="9">
    <source>
        <dbReference type="ARBA" id="ARBA00061127"/>
    </source>
</evidence>
<dbReference type="SUPFAM" id="SSF56317">
    <property type="entry name" value="Carbon-nitrogen hydrolase"/>
    <property type="match status" value="1"/>
</dbReference>
<comment type="function">
    <text evidence="8">Cleaves A-5'-PPP-5'A to yield AMP and ADP.</text>
</comment>
<comment type="subunit">
    <text evidence="2">Homotetramer.</text>
</comment>
<feature type="region of interest" description="Disordered" evidence="15">
    <location>
        <begin position="317"/>
        <end position="345"/>
    </location>
</feature>
<dbReference type="InterPro" id="IPR011146">
    <property type="entry name" value="HIT-like"/>
</dbReference>
<dbReference type="FunFam" id="3.60.110.10:FF:000005">
    <property type="entry name" value="nitrilase homolog 1 isoform X1"/>
    <property type="match status" value="1"/>
</dbReference>
<dbReference type="PANTHER" id="PTHR23088:SF27">
    <property type="entry name" value="DEAMINATED GLUTATHIONE AMIDASE"/>
    <property type="match status" value="1"/>
</dbReference>
<gene>
    <name evidence="18" type="ORF">APLA_LOCUS6241</name>
</gene>
<evidence type="ECO:0000256" key="15">
    <source>
        <dbReference type="SAM" id="MobiDB-lite"/>
    </source>
</evidence>
<reference evidence="18 19" key="1">
    <citation type="submission" date="2020-04" db="EMBL/GenBank/DDBJ databases">
        <authorList>
            <person name="Wallbank WR R."/>
            <person name="Pardo Diaz C."/>
            <person name="Kozak K."/>
            <person name="Martin S."/>
            <person name="Jiggins C."/>
            <person name="Moest M."/>
            <person name="Warren A I."/>
            <person name="Byers J.R.P. K."/>
            <person name="Montejo-Kovacevich G."/>
            <person name="Yen C E."/>
        </authorList>
    </citation>
    <scope>NUCLEOTIDE SEQUENCE [LARGE SCALE GENOMIC DNA]</scope>
</reference>
<dbReference type="SUPFAM" id="SSF54197">
    <property type="entry name" value="HIT-like"/>
    <property type="match status" value="1"/>
</dbReference>
<organism evidence="18 19">
    <name type="scientific">Arctia plantaginis</name>
    <name type="common">Wood tiger moth</name>
    <name type="synonym">Phalaena plantaginis</name>
    <dbReference type="NCBI Taxonomy" id="874455"/>
    <lineage>
        <taxon>Eukaryota</taxon>
        <taxon>Metazoa</taxon>
        <taxon>Ecdysozoa</taxon>
        <taxon>Arthropoda</taxon>
        <taxon>Hexapoda</taxon>
        <taxon>Insecta</taxon>
        <taxon>Pterygota</taxon>
        <taxon>Neoptera</taxon>
        <taxon>Endopterygota</taxon>
        <taxon>Lepidoptera</taxon>
        <taxon>Glossata</taxon>
        <taxon>Ditrysia</taxon>
        <taxon>Noctuoidea</taxon>
        <taxon>Erebidae</taxon>
        <taxon>Arctiinae</taxon>
        <taxon>Arctia</taxon>
    </lineage>
</organism>
<dbReference type="InterPro" id="IPR036265">
    <property type="entry name" value="HIT-like_sf"/>
</dbReference>
<name>A0A8S0ZMA9_ARCPL</name>
<evidence type="ECO:0000256" key="2">
    <source>
        <dbReference type="ARBA" id="ARBA00011881"/>
    </source>
</evidence>
<evidence type="ECO:0000256" key="11">
    <source>
        <dbReference type="PIRSR" id="PIRSR639383-1"/>
    </source>
</evidence>
<evidence type="ECO:0000256" key="12">
    <source>
        <dbReference type="PIRSR" id="PIRSR639383-2"/>
    </source>
</evidence>
<evidence type="ECO:0000256" key="10">
    <source>
        <dbReference type="ARBA" id="ARBA00069577"/>
    </source>
</evidence>
<keyword evidence="6" id="KW-0511">Multifunctional enzyme</keyword>
<dbReference type="GO" id="GO:0000166">
    <property type="term" value="F:nucleotide binding"/>
    <property type="evidence" value="ECO:0007669"/>
    <property type="project" value="UniProtKB-KW"/>
</dbReference>
<protein>
    <recommendedName>
        <fullName evidence="10">Nitrilase and fragile histidine triad fusion protein NitFhit</fullName>
        <ecNumber evidence="3">3.6.1.29</ecNumber>
    </recommendedName>
</protein>
<dbReference type="PROSITE" id="PS50263">
    <property type="entry name" value="CN_HYDROLASE"/>
    <property type="match status" value="1"/>
</dbReference>
<feature type="binding site" evidence="12">
    <location>
        <position position="428"/>
    </location>
    <ligand>
        <name>substrate</name>
    </ligand>
</feature>
<feature type="domain" description="CN hydrolase" evidence="16">
    <location>
        <begin position="30"/>
        <end position="282"/>
    </location>
</feature>
<evidence type="ECO:0000256" key="3">
    <source>
        <dbReference type="ARBA" id="ARBA00012377"/>
    </source>
</evidence>